<dbReference type="InterPro" id="IPR045182">
    <property type="entry name" value="JINGUBANG-like"/>
</dbReference>
<dbReference type="EMBL" id="JADCNL010000009">
    <property type="protein sequence ID" value="KAG0466197.1"/>
    <property type="molecule type" value="Genomic_DNA"/>
</dbReference>
<feature type="repeat" description="WD" evidence="3">
    <location>
        <begin position="260"/>
        <end position="291"/>
    </location>
</feature>
<dbReference type="Proteomes" id="UP000636800">
    <property type="component" value="Unassembled WGS sequence"/>
</dbReference>
<keyword evidence="1 3" id="KW-0853">WD repeat</keyword>
<dbReference type="CDD" id="cd00200">
    <property type="entry name" value="WD40"/>
    <property type="match status" value="1"/>
</dbReference>
<dbReference type="InterPro" id="IPR036322">
    <property type="entry name" value="WD40_repeat_dom_sf"/>
</dbReference>
<evidence type="ECO:0000256" key="2">
    <source>
        <dbReference type="ARBA" id="ARBA00022737"/>
    </source>
</evidence>
<evidence type="ECO:0000313" key="6">
    <source>
        <dbReference type="Proteomes" id="UP000636800"/>
    </source>
</evidence>
<dbReference type="PRINTS" id="PR00320">
    <property type="entry name" value="GPROTEINBRPT"/>
</dbReference>
<dbReference type="SUPFAM" id="SSF50978">
    <property type="entry name" value="WD40 repeat-like"/>
    <property type="match status" value="1"/>
</dbReference>
<feature type="region of interest" description="Disordered" evidence="4">
    <location>
        <begin position="12"/>
        <end position="45"/>
    </location>
</feature>
<protein>
    <submittedName>
        <fullName evidence="5">Uncharacterized protein</fullName>
    </submittedName>
</protein>
<feature type="repeat" description="WD" evidence="3">
    <location>
        <begin position="347"/>
        <end position="385"/>
    </location>
</feature>
<keyword evidence="6" id="KW-1185">Reference proteome</keyword>
<dbReference type="InterPro" id="IPR020472">
    <property type="entry name" value="WD40_PAC1"/>
</dbReference>
<evidence type="ECO:0000256" key="3">
    <source>
        <dbReference type="PROSITE-ProRule" id="PRU00221"/>
    </source>
</evidence>
<evidence type="ECO:0000256" key="1">
    <source>
        <dbReference type="ARBA" id="ARBA00022574"/>
    </source>
</evidence>
<keyword evidence="2" id="KW-0677">Repeat</keyword>
<proteinExistence type="predicted"/>
<dbReference type="SMART" id="SM00320">
    <property type="entry name" value="WD40"/>
    <property type="match status" value="7"/>
</dbReference>
<dbReference type="PROSITE" id="PS50082">
    <property type="entry name" value="WD_REPEATS_2"/>
    <property type="match status" value="4"/>
</dbReference>
<dbReference type="PANTHER" id="PTHR22844:SF370">
    <property type="entry name" value="OS12G0594000 PROTEIN"/>
    <property type="match status" value="1"/>
</dbReference>
<dbReference type="PANTHER" id="PTHR22844">
    <property type="entry name" value="F-BOX AND WD40 DOMAIN PROTEIN"/>
    <property type="match status" value="1"/>
</dbReference>
<dbReference type="OrthoDB" id="1934346at2759"/>
<dbReference type="AlphaFoldDB" id="A0A835QEC6"/>
<feature type="repeat" description="WD" evidence="3">
    <location>
        <begin position="173"/>
        <end position="214"/>
    </location>
</feature>
<organism evidence="5 6">
    <name type="scientific">Vanilla planifolia</name>
    <name type="common">Vanilla</name>
    <dbReference type="NCBI Taxonomy" id="51239"/>
    <lineage>
        <taxon>Eukaryota</taxon>
        <taxon>Viridiplantae</taxon>
        <taxon>Streptophyta</taxon>
        <taxon>Embryophyta</taxon>
        <taxon>Tracheophyta</taxon>
        <taxon>Spermatophyta</taxon>
        <taxon>Magnoliopsida</taxon>
        <taxon>Liliopsida</taxon>
        <taxon>Asparagales</taxon>
        <taxon>Orchidaceae</taxon>
        <taxon>Vanilloideae</taxon>
        <taxon>Vanilleae</taxon>
        <taxon>Vanilla</taxon>
    </lineage>
</organism>
<dbReference type="Pfam" id="PF00400">
    <property type="entry name" value="WD40"/>
    <property type="match status" value="6"/>
</dbReference>
<gene>
    <name evidence="5" type="ORF">HPP92_017777</name>
</gene>
<comment type="caution">
    <text evidence="5">The sequence shown here is derived from an EMBL/GenBank/DDBJ whole genome shotgun (WGS) entry which is preliminary data.</text>
</comment>
<dbReference type="InterPro" id="IPR015943">
    <property type="entry name" value="WD40/YVTN_repeat-like_dom_sf"/>
</dbReference>
<name>A0A835QEC6_VANPL</name>
<evidence type="ECO:0000313" key="5">
    <source>
        <dbReference type="EMBL" id="KAG0466197.1"/>
    </source>
</evidence>
<reference evidence="5 6" key="1">
    <citation type="journal article" date="2020" name="Nat. Food">
        <title>A phased Vanilla planifolia genome enables genetic improvement of flavour and production.</title>
        <authorList>
            <person name="Hasing T."/>
            <person name="Tang H."/>
            <person name="Brym M."/>
            <person name="Khazi F."/>
            <person name="Huang T."/>
            <person name="Chambers A.H."/>
        </authorList>
    </citation>
    <scope>NUCLEOTIDE SEQUENCE [LARGE SCALE GENOMIC DNA]</scope>
    <source>
        <tissue evidence="5">Leaf</tissue>
    </source>
</reference>
<feature type="repeat" description="WD" evidence="3">
    <location>
        <begin position="215"/>
        <end position="246"/>
    </location>
</feature>
<accession>A0A835QEC6</accession>
<evidence type="ECO:0000256" key="4">
    <source>
        <dbReference type="SAM" id="MobiDB-lite"/>
    </source>
</evidence>
<dbReference type="Gene3D" id="2.130.10.10">
    <property type="entry name" value="YVTN repeat-like/Quinoprotein amine dehydrogenase"/>
    <property type="match status" value="3"/>
</dbReference>
<sequence length="410" mass="44545">MRNRFSYLLTCRRQTHDDDDDDDKSPLPLTTPTHPSDSAPSSPFVKSPWTQYSAAAVAPLPYPSDHPSNHTGLLASLSRKQGHVQAIAASGDLLYTGSDAKNIRVWNKSPLIDLGGFKSRSGLVKCIVLLSDKVFTGHRDGRIRVWKRDPNDPHVHRRKGTLPRPKKCVLKTSSRHMDVVSCLALDATHGILYSGSWDRTVKAWRIADSRCVATINAHGDAVNTVAVGFGGLVFSGSADGTVKAWQRVDGGNRHVEVGTMLRQESAVTAIAVADDDGVVYSGASDGWVRYWVRGRRLEWGGEMHGGRMAVLCLAVAGRMVACGSAEGTVRVWRRDGPAGRHVRVAVLKGHSGPVRCLAMEADMEDGGKWVVYSGSLDGSVKVWRVAERPDKDGSPLWLSPPGAAKKFAWD</sequence>
<dbReference type="InterPro" id="IPR001680">
    <property type="entry name" value="WD40_rpt"/>
</dbReference>